<proteinExistence type="predicted"/>
<name>A0A0E9QWG9_ANGAN</name>
<sequence length="45" mass="4952">MRLSSNSFVCRCGSKGISSAHFTITSHIRTRVHSSVIRNNVYVAA</sequence>
<evidence type="ECO:0000313" key="1">
    <source>
        <dbReference type="EMBL" id="JAH21276.1"/>
    </source>
</evidence>
<protein>
    <submittedName>
        <fullName evidence="1">Uncharacterized protein</fullName>
    </submittedName>
</protein>
<dbReference type="AlphaFoldDB" id="A0A0E9QWG9"/>
<accession>A0A0E9QWG9</accession>
<reference evidence="1" key="2">
    <citation type="journal article" date="2015" name="Fish Shellfish Immunol.">
        <title>Early steps in the European eel (Anguilla anguilla)-Vibrio vulnificus interaction in the gills: Role of the RtxA13 toxin.</title>
        <authorList>
            <person name="Callol A."/>
            <person name="Pajuelo D."/>
            <person name="Ebbesson L."/>
            <person name="Teles M."/>
            <person name="MacKenzie S."/>
            <person name="Amaro C."/>
        </authorList>
    </citation>
    <scope>NUCLEOTIDE SEQUENCE</scope>
</reference>
<dbReference type="EMBL" id="GBXM01087301">
    <property type="protein sequence ID" value="JAH21276.1"/>
    <property type="molecule type" value="Transcribed_RNA"/>
</dbReference>
<reference evidence="1" key="1">
    <citation type="submission" date="2014-11" db="EMBL/GenBank/DDBJ databases">
        <authorList>
            <person name="Amaro Gonzalez C."/>
        </authorList>
    </citation>
    <scope>NUCLEOTIDE SEQUENCE</scope>
</reference>
<organism evidence="1">
    <name type="scientific">Anguilla anguilla</name>
    <name type="common">European freshwater eel</name>
    <name type="synonym">Muraena anguilla</name>
    <dbReference type="NCBI Taxonomy" id="7936"/>
    <lineage>
        <taxon>Eukaryota</taxon>
        <taxon>Metazoa</taxon>
        <taxon>Chordata</taxon>
        <taxon>Craniata</taxon>
        <taxon>Vertebrata</taxon>
        <taxon>Euteleostomi</taxon>
        <taxon>Actinopterygii</taxon>
        <taxon>Neopterygii</taxon>
        <taxon>Teleostei</taxon>
        <taxon>Anguilliformes</taxon>
        <taxon>Anguillidae</taxon>
        <taxon>Anguilla</taxon>
    </lineage>
</organism>